<dbReference type="Proteomes" id="UP000075420">
    <property type="component" value="Unassembled WGS sequence"/>
</dbReference>
<dbReference type="EMBL" id="JELY01002804">
    <property type="protein sequence ID" value="KYF51534.1"/>
    <property type="molecule type" value="Genomic_DNA"/>
</dbReference>
<proteinExistence type="predicted"/>
<gene>
    <name evidence="1" type="ORF">BE08_23865</name>
</gene>
<evidence type="ECO:0000313" key="2">
    <source>
        <dbReference type="Proteomes" id="UP000075420"/>
    </source>
</evidence>
<evidence type="ECO:0000313" key="1">
    <source>
        <dbReference type="EMBL" id="KYF51534.1"/>
    </source>
</evidence>
<name>A0A150P748_SORCE</name>
<dbReference type="AlphaFoldDB" id="A0A150P748"/>
<organism evidence="1 2">
    <name type="scientific">Sorangium cellulosum</name>
    <name type="common">Polyangium cellulosum</name>
    <dbReference type="NCBI Taxonomy" id="56"/>
    <lineage>
        <taxon>Bacteria</taxon>
        <taxon>Pseudomonadati</taxon>
        <taxon>Myxococcota</taxon>
        <taxon>Polyangia</taxon>
        <taxon>Polyangiales</taxon>
        <taxon>Polyangiaceae</taxon>
        <taxon>Sorangium</taxon>
    </lineage>
</organism>
<reference evidence="1 2" key="1">
    <citation type="submission" date="2014-02" db="EMBL/GenBank/DDBJ databases">
        <title>The small core and large imbalanced accessory genome model reveals a collaborative survival strategy of Sorangium cellulosum strains in nature.</title>
        <authorList>
            <person name="Han K."/>
            <person name="Peng R."/>
            <person name="Blom J."/>
            <person name="Li Y.-Z."/>
        </authorList>
    </citation>
    <scope>NUCLEOTIDE SEQUENCE [LARGE SCALE GENOMIC DNA]</scope>
    <source>
        <strain evidence="1 2">So0157-25</strain>
    </source>
</reference>
<protein>
    <submittedName>
        <fullName evidence="1">Uncharacterized protein</fullName>
    </submittedName>
</protein>
<accession>A0A150P748</accession>
<sequence length="135" mass="15260">MLPRDQSAVVAFCLCVRMSFRMAFVRRFPLGPSHASYLKAHFDERGVEDLLNCPISSPWIGQRTLDDVDLEIALCELVGCREPCDSGAVHEDRGAASVHRRLDRTYSPFSWNTSITPFREAFGCIPFIVRLLVEV</sequence>
<comment type="caution">
    <text evidence="1">The sequence shown here is derived from an EMBL/GenBank/DDBJ whole genome shotgun (WGS) entry which is preliminary data.</text>
</comment>